<dbReference type="Proteomes" id="UP000654370">
    <property type="component" value="Unassembled WGS sequence"/>
</dbReference>
<keyword evidence="2 3" id="KW-0539">Nucleus</keyword>
<protein>
    <recommendedName>
        <fullName evidence="5">HMG box domain-containing protein</fullName>
    </recommendedName>
</protein>
<evidence type="ECO:0000313" key="6">
    <source>
        <dbReference type="EMBL" id="KAG2171437.1"/>
    </source>
</evidence>
<evidence type="ECO:0000256" key="1">
    <source>
        <dbReference type="ARBA" id="ARBA00023125"/>
    </source>
</evidence>
<keyword evidence="7" id="KW-1185">Reference proteome</keyword>
<dbReference type="Pfam" id="PF00505">
    <property type="entry name" value="HMG_box"/>
    <property type="match status" value="1"/>
</dbReference>
<dbReference type="GO" id="GO:0010468">
    <property type="term" value="P:regulation of gene expression"/>
    <property type="evidence" value="ECO:0007669"/>
    <property type="project" value="TreeGrafter"/>
</dbReference>
<dbReference type="AlphaFoldDB" id="A0A8H7PCN7"/>
<proteinExistence type="predicted"/>
<feature type="region of interest" description="Disordered" evidence="4">
    <location>
        <begin position="149"/>
        <end position="187"/>
    </location>
</feature>
<feature type="compositionally biased region" description="Low complexity" evidence="4">
    <location>
        <begin position="274"/>
        <end position="287"/>
    </location>
</feature>
<feature type="DNA-binding region" description="HMG box" evidence="3">
    <location>
        <begin position="183"/>
        <end position="249"/>
    </location>
</feature>
<sequence>MSLPSNTSTQPSSQLDTQRVKDLLGRCGLNQYYERFAAEGFDQLKSVRTYVWHWLMAPTTRLIIYIYNYLQLFDITEADLSALNVKRGHRRLLQREIASRKGIPVDQPLLVESQFSPKEHQSPLTSTSTSGYSSMASFHTNHDPSISLECSSSISSTEEDTSSSSPLQKRKYRRHAKPDKHAPIKPPSAYVMFSNDVRKELKDYNMSFTELARIVGNRWKNIDVELKEKYEDAANMAKDDYLREMSEYQKTDEYKQDAAARAVGRPRKRAKTESPSSGSIADSSSNGNGNGNGNGNSLSSNGNSSNGGSSGFYNNGYSTNGTSQSSISSGTTPKFFTSKAAADGRLSTARLAAQDAYYNRMSSQPSPNNGSQARSVDTNPDTPTAASSHAGSEEPVFRSLRTVVPEPHLQQLQSDVRSDDYDSAESGRSQFSDELPSTPRMRRHKSFHLRT</sequence>
<reference evidence="6" key="1">
    <citation type="submission" date="2020-12" db="EMBL/GenBank/DDBJ databases">
        <title>Metabolic potential, ecology and presence of endohyphal bacteria is reflected in genomic diversity of Mucoromycotina.</title>
        <authorList>
            <person name="Muszewska A."/>
            <person name="Okrasinska A."/>
            <person name="Steczkiewicz K."/>
            <person name="Drgas O."/>
            <person name="Orlowska M."/>
            <person name="Perlinska-Lenart U."/>
            <person name="Aleksandrzak-Piekarczyk T."/>
            <person name="Szatraj K."/>
            <person name="Zielenkiewicz U."/>
            <person name="Pilsyk S."/>
            <person name="Malc E."/>
            <person name="Mieczkowski P."/>
            <person name="Kruszewska J.S."/>
            <person name="Biernat P."/>
            <person name="Pawlowska J."/>
        </authorList>
    </citation>
    <scope>NUCLEOTIDE SEQUENCE</scope>
    <source>
        <strain evidence="6">WA0000067209</strain>
    </source>
</reference>
<dbReference type="PANTHER" id="PTHR46040">
    <property type="entry name" value="HIGH MOBILITY GROUP PROTEIN 2"/>
    <property type="match status" value="1"/>
</dbReference>
<dbReference type="GO" id="GO:0005634">
    <property type="term" value="C:nucleus"/>
    <property type="evidence" value="ECO:0007669"/>
    <property type="project" value="UniProtKB-UniRule"/>
</dbReference>
<feature type="compositionally biased region" description="Polar residues" evidence="4">
    <location>
        <begin position="360"/>
        <end position="390"/>
    </location>
</feature>
<organism evidence="6 7">
    <name type="scientific">Mortierella isabellina</name>
    <name type="common">Filamentous fungus</name>
    <name type="synonym">Umbelopsis isabellina</name>
    <dbReference type="NCBI Taxonomy" id="91625"/>
    <lineage>
        <taxon>Eukaryota</taxon>
        <taxon>Fungi</taxon>
        <taxon>Fungi incertae sedis</taxon>
        <taxon>Mucoromycota</taxon>
        <taxon>Mucoromycotina</taxon>
        <taxon>Umbelopsidomycetes</taxon>
        <taxon>Umbelopsidales</taxon>
        <taxon>Umbelopsidaceae</taxon>
        <taxon>Umbelopsis</taxon>
    </lineage>
</organism>
<feature type="region of interest" description="Disordered" evidence="4">
    <location>
        <begin position="253"/>
        <end position="307"/>
    </location>
</feature>
<dbReference type="InterPro" id="IPR051965">
    <property type="entry name" value="ChromReg_NeuronalGeneExpr"/>
</dbReference>
<dbReference type="SMART" id="SM00398">
    <property type="entry name" value="HMG"/>
    <property type="match status" value="1"/>
</dbReference>
<dbReference type="InterPro" id="IPR036910">
    <property type="entry name" value="HMG_box_dom_sf"/>
</dbReference>
<feature type="region of interest" description="Disordered" evidence="4">
    <location>
        <begin position="114"/>
        <end position="136"/>
    </location>
</feature>
<feature type="compositionally biased region" description="Low complexity" evidence="4">
    <location>
        <begin position="149"/>
        <end position="167"/>
    </location>
</feature>
<gene>
    <name evidence="6" type="ORF">INT43_009098</name>
</gene>
<dbReference type="OrthoDB" id="1919336at2759"/>
<dbReference type="InterPro" id="IPR009071">
    <property type="entry name" value="HMG_box_dom"/>
</dbReference>
<dbReference type="GO" id="GO:0003677">
    <property type="term" value="F:DNA binding"/>
    <property type="evidence" value="ECO:0007669"/>
    <property type="project" value="UniProtKB-UniRule"/>
</dbReference>
<evidence type="ECO:0000256" key="4">
    <source>
        <dbReference type="SAM" id="MobiDB-lite"/>
    </source>
</evidence>
<feature type="compositionally biased region" description="Basic residues" evidence="4">
    <location>
        <begin position="168"/>
        <end position="178"/>
    </location>
</feature>
<dbReference type="Gene3D" id="1.10.30.10">
    <property type="entry name" value="High mobility group box domain"/>
    <property type="match status" value="1"/>
</dbReference>
<accession>A0A8H7PCN7</accession>
<dbReference type="Gene3D" id="1.10.150.50">
    <property type="entry name" value="Transcription Factor, Ets-1"/>
    <property type="match status" value="1"/>
</dbReference>
<feature type="region of interest" description="Disordered" evidence="4">
    <location>
        <begin position="360"/>
        <end position="451"/>
    </location>
</feature>
<feature type="compositionally biased region" description="Low complexity" evidence="4">
    <location>
        <begin position="295"/>
        <end position="307"/>
    </location>
</feature>
<evidence type="ECO:0000256" key="2">
    <source>
        <dbReference type="ARBA" id="ARBA00023242"/>
    </source>
</evidence>
<dbReference type="EMBL" id="JAEPQZ010000021">
    <property type="protein sequence ID" value="KAG2171437.1"/>
    <property type="molecule type" value="Genomic_DNA"/>
</dbReference>
<dbReference type="InterPro" id="IPR013761">
    <property type="entry name" value="SAM/pointed_sf"/>
</dbReference>
<dbReference type="SUPFAM" id="SSF47095">
    <property type="entry name" value="HMG-box"/>
    <property type="match status" value="1"/>
</dbReference>
<evidence type="ECO:0000259" key="5">
    <source>
        <dbReference type="PROSITE" id="PS50118"/>
    </source>
</evidence>
<feature type="compositionally biased region" description="Basic residues" evidence="4">
    <location>
        <begin position="440"/>
        <end position="451"/>
    </location>
</feature>
<evidence type="ECO:0000256" key="3">
    <source>
        <dbReference type="PROSITE-ProRule" id="PRU00267"/>
    </source>
</evidence>
<keyword evidence="1 3" id="KW-0238">DNA-binding</keyword>
<feature type="compositionally biased region" description="Low complexity" evidence="4">
    <location>
        <begin position="122"/>
        <end position="136"/>
    </location>
</feature>
<comment type="caution">
    <text evidence="6">The sequence shown here is derived from an EMBL/GenBank/DDBJ whole genome shotgun (WGS) entry which is preliminary data.</text>
</comment>
<evidence type="ECO:0000313" key="7">
    <source>
        <dbReference type="Proteomes" id="UP000654370"/>
    </source>
</evidence>
<feature type="domain" description="HMG box" evidence="5">
    <location>
        <begin position="183"/>
        <end position="249"/>
    </location>
</feature>
<dbReference type="PROSITE" id="PS50118">
    <property type="entry name" value="HMG_BOX_2"/>
    <property type="match status" value="1"/>
</dbReference>
<name>A0A8H7PCN7_MORIS</name>
<dbReference type="PANTHER" id="PTHR46040:SF3">
    <property type="entry name" value="HIGH MOBILITY GROUP PROTEIN 2"/>
    <property type="match status" value="1"/>
</dbReference>